<keyword evidence="2" id="KW-0472">Membrane</keyword>
<evidence type="ECO:0000256" key="1">
    <source>
        <dbReference type="SAM" id="MobiDB-lite"/>
    </source>
</evidence>
<dbReference type="AlphaFoldDB" id="A0A2G6E8C9"/>
<dbReference type="EMBL" id="PDPS01000023">
    <property type="protein sequence ID" value="PID58343.1"/>
    <property type="molecule type" value="Genomic_DNA"/>
</dbReference>
<sequence>MAALRAHLSAENAAQKDWQALQQLQSALFLLLPVNFFLTEIIFHRTFFITMTGVYPQRAMETNSVKTRGHTEIESHATGLPEADDDRATEKLLCLSQRPAYH</sequence>
<keyword evidence="2" id="KW-0812">Transmembrane</keyword>
<feature type="region of interest" description="Disordered" evidence="1">
    <location>
        <begin position="64"/>
        <end position="83"/>
    </location>
</feature>
<dbReference type="Proteomes" id="UP000229740">
    <property type="component" value="Unassembled WGS sequence"/>
</dbReference>
<gene>
    <name evidence="3" type="ORF">CSB45_04555</name>
</gene>
<name>A0A2G6E8C9_9BACT</name>
<protein>
    <submittedName>
        <fullName evidence="3">Uncharacterized protein</fullName>
    </submittedName>
</protein>
<keyword evidence="2" id="KW-1133">Transmembrane helix</keyword>
<evidence type="ECO:0000313" key="4">
    <source>
        <dbReference type="Proteomes" id="UP000229740"/>
    </source>
</evidence>
<feature type="transmembrane region" description="Helical" evidence="2">
    <location>
        <begin position="24"/>
        <end position="43"/>
    </location>
</feature>
<comment type="caution">
    <text evidence="3">The sequence shown here is derived from an EMBL/GenBank/DDBJ whole genome shotgun (WGS) entry which is preliminary data.</text>
</comment>
<reference evidence="3 4" key="1">
    <citation type="submission" date="2017-10" db="EMBL/GenBank/DDBJ databases">
        <title>Novel microbial diversity and functional potential in the marine mammal oral microbiome.</title>
        <authorList>
            <person name="Dudek N.K."/>
            <person name="Sun C.L."/>
            <person name="Burstein D."/>
            <person name="Kantor R.S."/>
            <person name="Aliaga Goltsman D.S."/>
            <person name="Bik E.M."/>
            <person name="Thomas B.C."/>
            <person name="Banfield J.F."/>
            <person name="Relman D.A."/>
        </authorList>
    </citation>
    <scope>NUCLEOTIDE SEQUENCE [LARGE SCALE GENOMIC DNA]</scope>
    <source>
        <strain evidence="3">DOLZORAL124_49_17</strain>
    </source>
</reference>
<evidence type="ECO:0000256" key="2">
    <source>
        <dbReference type="SAM" id="Phobius"/>
    </source>
</evidence>
<organism evidence="3 4">
    <name type="scientific">candidate division KSB3 bacterium</name>
    <dbReference type="NCBI Taxonomy" id="2044937"/>
    <lineage>
        <taxon>Bacteria</taxon>
        <taxon>candidate division KSB3</taxon>
    </lineage>
</organism>
<proteinExistence type="predicted"/>
<accession>A0A2G6E8C9</accession>
<evidence type="ECO:0000313" key="3">
    <source>
        <dbReference type="EMBL" id="PID58343.1"/>
    </source>
</evidence>